<feature type="transmembrane region" description="Helical" evidence="1">
    <location>
        <begin position="109"/>
        <end position="130"/>
    </location>
</feature>
<keyword evidence="1" id="KW-0812">Transmembrane</keyword>
<keyword evidence="1" id="KW-1133">Transmembrane helix</keyword>
<dbReference type="AlphaFoldDB" id="A0A4Q9L7G0"/>
<name>A0A4Q9L7G0_9MICR</name>
<comment type="caution">
    <text evidence="2">The sequence shown here is derived from an EMBL/GenBank/DDBJ whole genome shotgun (WGS) entry which is preliminary data.</text>
</comment>
<protein>
    <submittedName>
        <fullName evidence="2">Uncharacterized protein</fullName>
    </submittedName>
</protein>
<dbReference type="VEuPathDB" id="MicrosporidiaDB:CWI36_0486p0020"/>
<reference evidence="2 3" key="1">
    <citation type="submission" date="2017-12" db="EMBL/GenBank/DDBJ databases">
        <authorList>
            <person name="Pombert J.-F."/>
            <person name="Haag K.L."/>
            <person name="Ebert D."/>
        </authorList>
    </citation>
    <scope>NUCLEOTIDE SEQUENCE [LARGE SCALE GENOMIC DNA]</scope>
    <source>
        <strain evidence="2">IL-BN-2</strain>
    </source>
</reference>
<evidence type="ECO:0000313" key="3">
    <source>
        <dbReference type="Proteomes" id="UP000293045"/>
    </source>
</evidence>
<accession>A0A4Q9L7G0</accession>
<keyword evidence="1" id="KW-0472">Membrane</keyword>
<dbReference type="Proteomes" id="UP000293045">
    <property type="component" value="Unassembled WGS sequence"/>
</dbReference>
<gene>
    <name evidence="2" type="ORF">CWI39_0999p0020</name>
</gene>
<dbReference type="VEuPathDB" id="MicrosporidiaDB:CWI39_0999p0020"/>
<organism evidence="2 3">
    <name type="scientific">Hamiltosporidium magnivora</name>
    <dbReference type="NCBI Taxonomy" id="148818"/>
    <lineage>
        <taxon>Eukaryota</taxon>
        <taxon>Fungi</taxon>
        <taxon>Fungi incertae sedis</taxon>
        <taxon>Microsporidia</taxon>
        <taxon>Dubosqiidae</taxon>
        <taxon>Hamiltosporidium</taxon>
    </lineage>
</organism>
<sequence length="131" mass="15652">MQDTRTIENLKEILSRYNDSLIEEKKELFTPKKILKEINDSRKKMKEVIKKEPLNIKKVLEESLNKIKVIKNEKDAISFKEIDDSLVVLSLIRKEIEELQNRSEFLKNIVKYFFVFGITLLSVYIGYSYYR</sequence>
<dbReference type="EMBL" id="PIXR01000999">
    <property type="protein sequence ID" value="TBU03256.1"/>
    <property type="molecule type" value="Genomic_DNA"/>
</dbReference>
<proteinExistence type="predicted"/>
<evidence type="ECO:0000313" key="2">
    <source>
        <dbReference type="EMBL" id="TBU03256.1"/>
    </source>
</evidence>
<evidence type="ECO:0000256" key="1">
    <source>
        <dbReference type="SAM" id="Phobius"/>
    </source>
</evidence>